<feature type="compositionally biased region" description="Low complexity" evidence="1">
    <location>
        <begin position="203"/>
        <end position="218"/>
    </location>
</feature>
<evidence type="ECO:0000256" key="1">
    <source>
        <dbReference type="SAM" id="MobiDB-lite"/>
    </source>
</evidence>
<sequence>MLRYINRVRQLFELYGSSAIPLFVFGSRTTWCMQAKVLGELKEGQDRPDNSRATEFKNSTLAECNMATVAAAVVAQIALCFMSAACSVDLIVYSQGKIYVDGSGEVQGNRVPKDGFVIALGMYLGNFGTAEPNNTKFVFALYIIGLVFFGGAYSMAQYFDIEEICSEIDIINGYLTGWSERRRRDQGKNSPPPDPEEGDMENSISKSGSEASSRSKSSIKGKERVGKND</sequence>
<keyword evidence="2" id="KW-1133">Transmembrane helix</keyword>
<dbReference type="STRING" id="278938.A0A4Z1K179"/>
<accession>A0A4Z1K179</accession>
<feature type="compositionally biased region" description="Basic and acidic residues" evidence="1">
    <location>
        <begin position="220"/>
        <end position="229"/>
    </location>
</feature>
<name>A0A4Z1K179_9HELO</name>
<proteinExistence type="predicted"/>
<evidence type="ECO:0000313" key="4">
    <source>
        <dbReference type="Proteomes" id="UP000297229"/>
    </source>
</evidence>
<protein>
    <submittedName>
        <fullName evidence="3">Uncharacterized protein</fullName>
    </submittedName>
</protein>
<keyword evidence="4" id="KW-1185">Reference proteome</keyword>
<evidence type="ECO:0000256" key="2">
    <source>
        <dbReference type="SAM" id="Phobius"/>
    </source>
</evidence>
<organism evidence="3 4">
    <name type="scientific">Botrytis elliptica</name>
    <dbReference type="NCBI Taxonomy" id="278938"/>
    <lineage>
        <taxon>Eukaryota</taxon>
        <taxon>Fungi</taxon>
        <taxon>Dikarya</taxon>
        <taxon>Ascomycota</taxon>
        <taxon>Pezizomycotina</taxon>
        <taxon>Leotiomycetes</taxon>
        <taxon>Helotiales</taxon>
        <taxon>Sclerotiniaceae</taxon>
        <taxon>Botrytis</taxon>
    </lineage>
</organism>
<keyword evidence="2" id="KW-0472">Membrane</keyword>
<dbReference type="EMBL" id="PQXM01000096">
    <property type="protein sequence ID" value="TGO77660.1"/>
    <property type="molecule type" value="Genomic_DNA"/>
</dbReference>
<feature type="region of interest" description="Disordered" evidence="1">
    <location>
        <begin position="181"/>
        <end position="229"/>
    </location>
</feature>
<feature type="transmembrane region" description="Helical" evidence="2">
    <location>
        <begin position="137"/>
        <end position="156"/>
    </location>
</feature>
<reference evidence="3 4" key="1">
    <citation type="submission" date="2017-12" db="EMBL/GenBank/DDBJ databases">
        <title>Comparative genomics of Botrytis spp.</title>
        <authorList>
            <person name="Valero-Jimenez C.A."/>
            <person name="Tapia P."/>
            <person name="Veloso J."/>
            <person name="Silva-Moreno E."/>
            <person name="Staats M."/>
            <person name="Valdes J.H."/>
            <person name="Van Kan J.A.L."/>
        </authorList>
    </citation>
    <scope>NUCLEOTIDE SEQUENCE [LARGE SCALE GENOMIC DNA]</scope>
    <source>
        <strain evidence="3 4">Be9601</strain>
    </source>
</reference>
<evidence type="ECO:0000313" key="3">
    <source>
        <dbReference type="EMBL" id="TGO77660.1"/>
    </source>
</evidence>
<gene>
    <name evidence="3" type="ORF">BELL_0096g00100</name>
</gene>
<keyword evidence="2" id="KW-0812">Transmembrane</keyword>
<dbReference type="AlphaFoldDB" id="A0A4Z1K179"/>
<comment type="caution">
    <text evidence="3">The sequence shown here is derived from an EMBL/GenBank/DDBJ whole genome shotgun (WGS) entry which is preliminary data.</text>
</comment>
<dbReference type="Proteomes" id="UP000297229">
    <property type="component" value="Unassembled WGS sequence"/>
</dbReference>